<dbReference type="InterPro" id="IPR039421">
    <property type="entry name" value="Type_1_exporter"/>
</dbReference>
<dbReference type="PROSITE" id="PS00211">
    <property type="entry name" value="ABC_TRANSPORTER_1"/>
    <property type="match status" value="1"/>
</dbReference>
<evidence type="ECO:0000256" key="2">
    <source>
        <dbReference type="ARBA" id="ARBA00022840"/>
    </source>
</evidence>
<proteinExistence type="predicted"/>
<protein>
    <recommendedName>
        <fullName evidence="3">ABC transporter domain-containing protein</fullName>
    </recommendedName>
</protein>
<dbReference type="SMART" id="SM00382">
    <property type="entry name" value="AAA"/>
    <property type="match status" value="1"/>
</dbReference>
<evidence type="ECO:0000313" key="4">
    <source>
        <dbReference type="EMBL" id="KKK73858.1"/>
    </source>
</evidence>
<organism evidence="4">
    <name type="scientific">marine sediment metagenome</name>
    <dbReference type="NCBI Taxonomy" id="412755"/>
    <lineage>
        <taxon>unclassified sequences</taxon>
        <taxon>metagenomes</taxon>
        <taxon>ecological metagenomes</taxon>
    </lineage>
</organism>
<keyword evidence="2" id="KW-0067">ATP-binding</keyword>
<dbReference type="GO" id="GO:0034040">
    <property type="term" value="F:ATPase-coupled lipid transmembrane transporter activity"/>
    <property type="evidence" value="ECO:0007669"/>
    <property type="project" value="TreeGrafter"/>
</dbReference>
<dbReference type="InterPro" id="IPR003439">
    <property type="entry name" value="ABC_transporter-like_ATP-bd"/>
</dbReference>
<dbReference type="GO" id="GO:0005524">
    <property type="term" value="F:ATP binding"/>
    <property type="evidence" value="ECO:0007669"/>
    <property type="project" value="UniProtKB-KW"/>
</dbReference>
<gene>
    <name evidence="4" type="ORF">LCGC14_2889590</name>
</gene>
<dbReference type="PANTHER" id="PTHR24221">
    <property type="entry name" value="ATP-BINDING CASSETTE SUB-FAMILY B"/>
    <property type="match status" value="1"/>
</dbReference>
<feature type="domain" description="ABC transporter" evidence="3">
    <location>
        <begin position="1"/>
        <end position="201"/>
    </location>
</feature>
<dbReference type="Pfam" id="PF00005">
    <property type="entry name" value="ABC_tran"/>
    <property type="match status" value="1"/>
</dbReference>
<sequence>VDLMIPARTMTAIMGPSGAGKSTMADLILGLLSPDQGTVKIDGKPLSGDFLHRWRQSVGYVPQDTFLFHDTIRANLLWALPNAEDKDLWRVLRLSAVDGFVSSVPQGLDAVVGDRGGWLSGGERQRIALARALLREPSLLLLDEATSSLDTESEEYINEAIDRLHGKLTIVVIAHRSATIQRADRIVVLDKGRIVEGVGYAVMR</sequence>
<dbReference type="InterPro" id="IPR017871">
    <property type="entry name" value="ABC_transporter-like_CS"/>
</dbReference>
<dbReference type="Gene3D" id="3.40.50.300">
    <property type="entry name" value="P-loop containing nucleotide triphosphate hydrolases"/>
    <property type="match status" value="1"/>
</dbReference>
<dbReference type="InterPro" id="IPR027417">
    <property type="entry name" value="P-loop_NTPase"/>
</dbReference>
<dbReference type="EMBL" id="LAZR01056594">
    <property type="protein sequence ID" value="KKK73858.1"/>
    <property type="molecule type" value="Genomic_DNA"/>
</dbReference>
<accession>A0A0F8XXZ6</accession>
<dbReference type="AlphaFoldDB" id="A0A0F8XXZ6"/>
<dbReference type="InterPro" id="IPR003593">
    <property type="entry name" value="AAA+_ATPase"/>
</dbReference>
<dbReference type="SUPFAM" id="SSF52540">
    <property type="entry name" value="P-loop containing nucleoside triphosphate hydrolases"/>
    <property type="match status" value="1"/>
</dbReference>
<keyword evidence="1" id="KW-0547">Nucleotide-binding</keyword>
<evidence type="ECO:0000259" key="3">
    <source>
        <dbReference type="PROSITE" id="PS50893"/>
    </source>
</evidence>
<feature type="non-terminal residue" evidence="4">
    <location>
        <position position="1"/>
    </location>
</feature>
<reference evidence="4" key="1">
    <citation type="journal article" date="2015" name="Nature">
        <title>Complex archaea that bridge the gap between prokaryotes and eukaryotes.</title>
        <authorList>
            <person name="Spang A."/>
            <person name="Saw J.H."/>
            <person name="Jorgensen S.L."/>
            <person name="Zaremba-Niedzwiedzka K."/>
            <person name="Martijn J."/>
            <person name="Lind A.E."/>
            <person name="van Eijk R."/>
            <person name="Schleper C."/>
            <person name="Guy L."/>
            <person name="Ettema T.J."/>
        </authorList>
    </citation>
    <scope>NUCLEOTIDE SEQUENCE</scope>
</reference>
<dbReference type="PROSITE" id="PS50893">
    <property type="entry name" value="ABC_TRANSPORTER_2"/>
    <property type="match status" value="1"/>
</dbReference>
<dbReference type="PANTHER" id="PTHR24221:SF654">
    <property type="entry name" value="ATP-BINDING CASSETTE SUB-FAMILY B MEMBER 6"/>
    <property type="match status" value="1"/>
</dbReference>
<comment type="caution">
    <text evidence="4">The sequence shown here is derived from an EMBL/GenBank/DDBJ whole genome shotgun (WGS) entry which is preliminary data.</text>
</comment>
<name>A0A0F8XXZ6_9ZZZZ</name>
<evidence type="ECO:0000256" key="1">
    <source>
        <dbReference type="ARBA" id="ARBA00022741"/>
    </source>
</evidence>
<dbReference type="GO" id="GO:0016887">
    <property type="term" value="F:ATP hydrolysis activity"/>
    <property type="evidence" value="ECO:0007669"/>
    <property type="project" value="InterPro"/>
</dbReference>